<comment type="caution">
    <text evidence="1">The sequence shown here is derived from an EMBL/GenBank/DDBJ whole genome shotgun (WGS) entry which is preliminary data.</text>
</comment>
<reference evidence="1 2" key="1">
    <citation type="journal article" date="2018" name="Sci. Rep.">
        <title>Genomic signatures of local adaptation to the degree of environmental predictability in rotifers.</title>
        <authorList>
            <person name="Franch-Gras L."/>
            <person name="Hahn C."/>
            <person name="Garcia-Roger E.M."/>
            <person name="Carmona M.J."/>
            <person name="Serra M."/>
            <person name="Gomez A."/>
        </authorList>
    </citation>
    <scope>NUCLEOTIDE SEQUENCE [LARGE SCALE GENOMIC DNA]</scope>
    <source>
        <strain evidence="1">HYR1</strain>
    </source>
</reference>
<dbReference type="EMBL" id="REGN01003701">
    <property type="protein sequence ID" value="RNA21263.1"/>
    <property type="molecule type" value="Genomic_DNA"/>
</dbReference>
<accession>A0A3M7RCH2</accession>
<gene>
    <name evidence="1" type="ORF">BpHYR1_020299</name>
</gene>
<protein>
    <submittedName>
        <fullName evidence="1">Uncharacterized protein</fullName>
    </submittedName>
</protein>
<evidence type="ECO:0000313" key="1">
    <source>
        <dbReference type="EMBL" id="RNA21263.1"/>
    </source>
</evidence>
<dbReference type="Proteomes" id="UP000276133">
    <property type="component" value="Unassembled WGS sequence"/>
</dbReference>
<organism evidence="1 2">
    <name type="scientific">Brachionus plicatilis</name>
    <name type="common">Marine rotifer</name>
    <name type="synonym">Brachionus muelleri</name>
    <dbReference type="NCBI Taxonomy" id="10195"/>
    <lineage>
        <taxon>Eukaryota</taxon>
        <taxon>Metazoa</taxon>
        <taxon>Spiralia</taxon>
        <taxon>Gnathifera</taxon>
        <taxon>Rotifera</taxon>
        <taxon>Eurotatoria</taxon>
        <taxon>Monogononta</taxon>
        <taxon>Pseudotrocha</taxon>
        <taxon>Ploima</taxon>
        <taxon>Brachionidae</taxon>
        <taxon>Brachionus</taxon>
    </lineage>
</organism>
<proteinExistence type="predicted"/>
<name>A0A3M7RCH2_BRAPC</name>
<keyword evidence="2" id="KW-1185">Reference proteome</keyword>
<sequence>MTILSGTLSSKNSRYVFGPRKVQVYTSPNQYQKKSIRRAILLNTAVRFIPKLKYDNPSNILRHEAFNKLKLLTVTSRFFELNEIYLEGGLLHSLLFVIKLVDEYKAGNESRYVEYPNPLCNSQQPSTLTTKKDFVELTH</sequence>
<dbReference type="AlphaFoldDB" id="A0A3M7RCH2"/>
<evidence type="ECO:0000313" key="2">
    <source>
        <dbReference type="Proteomes" id="UP000276133"/>
    </source>
</evidence>